<dbReference type="NCBIfam" id="TIGR01400">
    <property type="entry name" value="fliR"/>
    <property type="match status" value="1"/>
</dbReference>
<evidence type="ECO:0000313" key="12">
    <source>
        <dbReference type="Proteomes" id="UP000637061"/>
    </source>
</evidence>
<organism evidence="11 12">
    <name type="scientific">Pseudomonas putida</name>
    <name type="common">Arthrobacter siderocapsulatus</name>
    <dbReference type="NCBI Taxonomy" id="303"/>
    <lineage>
        <taxon>Bacteria</taxon>
        <taxon>Pseudomonadati</taxon>
        <taxon>Pseudomonadota</taxon>
        <taxon>Gammaproteobacteria</taxon>
        <taxon>Pseudomonadales</taxon>
        <taxon>Pseudomonadaceae</taxon>
        <taxon>Pseudomonas</taxon>
    </lineage>
</organism>
<gene>
    <name evidence="11" type="primary">fliR</name>
    <name evidence="11" type="ORF">JEU22_01400</name>
</gene>
<name>A0A8I1EA00_PSEPU</name>
<keyword evidence="4 10" id="KW-1003">Cell membrane</keyword>
<dbReference type="GO" id="GO:0044780">
    <property type="term" value="P:bacterial-type flagellum assembly"/>
    <property type="evidence" value="ECO:0007669"/>
    <property type="project" value="UniProtKB-UniRule"/>
</dbReference>
<feature type="transmembrane region" description="Helical" evidence="10">
    <location>
        <begin position="12"/>
        <end position="33"/>
    </location>
</feature>
<evidence type="ECO:0000256" key="2">
    <source>
        <dbReference type="ARBA" id="ARBA00009772"/>
    </source>
</evidence>
<keyword evidence="8 10" id="KW-0975">Bacterial flagellum</keyword>
<accession>A0A8I1EA00</accession>
<dbReference type="InterPro" id="IPR006303">
    <property type="entry name" value="FliR"/>
</dbReference>
<evidence type="ECO:0000256" key="7">
    <source>
        <dbReference type="ARBA" id="ARBA00023136"/>
    </source>
</evidence>
<evidence type="ECO:0000256" key="8">
    <source>
        <dbReference type="ARBA" id="ARBA00023143"/>
    </source>
</evidence>
<dbReference type="InterPro" id="IPR002010">
    <property type="entry name" value="T3SS_IM_R"/>
</dbReference>
<dbReference type="PANTHER" id="PTHR30065:SF8">
    <property type="entry name" value="FLAGELLAR BIOSYNTHETIC PROTEIN FLIR"/>
    <property type="match status" value="1"/>
</dbReference>
<evidence type="ECO:0000256" key="6">
    <source>
        <dbReference type="ARBA" id="ARBA00022989"/>
    </source>
</evidence>
<feature type="transmembrane region" description="Helical" evidence="10">
    <location>
        <begin position="40"/>
        <end position="58"/>
    </location>
</feature>
<comment type="function">
    <text evidence="1 10">Role in flagellar biosynthesis.</text>
</comment>
<comment type="subcellular location">
    <subcellularLocation>
        <location evidence="10">Cell membrane</location>
        <topology evidence="10">Multi-pass membrane protein</topology>
    </subcellularLocation>
    <subcellularLocation>
        <location evidence="10">Bacterial flagellum basal body</location>
    </subcellularLocation>
</comment>
<evidence type="ECO:0000256" key="10">
    <source>
        <dbReference type="RuleBase" id="RU362071"/>
    </source>
</evidence>
<dbReference type="AlphaFoldDB" id="A0A8I1EA00"/>
<evidence type="ECO:0000256" key="1">
    <source>
        <dbReference type="ARBA" id="ARBA00002578"/>
    </source>
</evidence>
<dbReference type="GO" id="GO:0009425">
    <property type="term" value="C:bacterial-type flagellum basal body"/>
    <property type="evidence" value="ECO:0007669"/>
    <property type="project" value="UniProtKB-SubCell"/>
</dbReference>
<keyword evidence="5 10" id="KW-0812">Transmembrane</keyword>
<dbReference type="PANTHER" id="PTHR30065">
    <property type="entry name" value="FLAGELLAR BIOSYNTHETIC PROTEIN FLIR"/>
    <property type="match status" value="1"/>
</dbReference>
<dbReference type="PRINTS" id="PR00953">
    <property type="entry name" value="TYPE3IMRPROT"/>
</dbReference>
<feature type="transmembrane region" description="Helical" evidence="10">
    <location>
        <begin position="64"/>
        <end position="87"/>
    </location>
</feature>
<feature type="transmembrane region" description="Helical" evidence="10">
    <location>
        <begin position="172"/>
        <end position="200"/>
    </location>
</feature>
<proteinExistence type="inferred from homology"/>
<dbReference type="GO" id="GO:0005886">
    <property type="term" value="C:plasma membrane"/>
    <property type="evidence" value="ECO:0007669"/>
    <property type="project" value="UniProtKB-SubCell"/>
</dbReference>
<comment type="similarity">
    <text evidence="2 10">Belongs to the FliR/MopE/SpaR family.</text>
</comment>
<feature type="transmembrane region" description="Helical" evidence="10">
    <location>
        <begin position="132"/>
        <end position="152"/>
    </location>
</feature>
<dbReference type="EMBL" id="JAEHTE010000001">
    <property type="protein sequence ID" value="MBI6882554.1"/>
    <property type="molecule type" value="Genomic_DNA"/>
</dbReference>
<evidence type="ECO:0000256" key="3">
    <source>
        <dbReference type="ARBA" id="ARBA00021717"/>
    </source>
</evidence>
<evidence type="ECO:0000256" key="5">
    <source>
        <dbReference type="ARBA" id="ARBA00022692"/>
    </source>
</evidence>
<evidence type="ECO:0000256" key="4">
    <source>
        <dbReference type="ARBA" id="ARBA00022475"/>
    </source>
</evidence>
<reference evidence="11" key="1">
    <citation type="submission" date="2020-12" db="EMBL/GenBank/DDBJ databases">
        <title>Enhanced detection system for hospital associated transmission using whole genome sequencing surveillance.</title>
        <authorList>
            <person name="Harrison L.H."/>
            <person name="Van Tyne D."/>
            <person name="Marsh J.W."/>
            <person name="Griffith M.P."/>
            <person name="Snyder D.J."/>
            <person name="Cooper V.S."/>
            <person name="Mustapha M."/>
        </authorList>
    </citation>
    <scope>NUCLEOTIDE SEQUENCE</scope>
    <source>
        <strain evidence="11">PSB00042</strain>
    </source>
</reference>
<dbReference type="Proteomes" id="UP000637061">
    <property type="component" value="Unassembled WGS sequence"/>
</dbReference>
<keyword evidence="6 10" id="KW-1133">Transmembrane helix</keyword>
<keyword evidence="11" id="KW-0282">Flagellum</keyword>
<feature type="transmembrane region" description="Helical" evidence="10">
    <location>
        <begin position="212"/>
        <end position="234"/>
    </location>
</feature>
<comment type="caution">
    <text evidence="11">The sequence shown here is derived from an EMBL/GenBank/DDBJ whole genome shotgun (WGS) entry which is preliminary data.</text>
</comment>
<dbReference type="Pfam" id="PF01311">
    <property type="entry name" value="Bac_export_1"/>
    <property type="match status" value="1"/>
</dbReference>
<keyword evidence="11" id="KW-0966">Cell projection</keyword>
<evidence type="ECO:0000313" key="11">
    <source>
        <dbReference type="EMBL" id="MBI6882554.1"/>
    </source>
</evidence>
<dbReference type="GO" id="GO:0006605">
    <property type="term" value="P:protein targeting"/>
    <property type="evidence" value="ECO:0007669"/>
    <property type="project" value="UniProtKB-UniRule"/>
</dbReference>
<keyword evidence="7 10" id="KW-0472">Membrane</keyword>
<dbReference type="RefSeq" id="WP_198746168.1">
    <property type="nucleotide sequence ID" value="NZ_JAEHTE010000001.1"/>
</dbReference>
<protein>
    <recommendedName>
        <fullName evidence="3 9">Flagellar biosynthetic protein FliR</fullName>
    </recommendedName>
</protein>
<sequence>MLDVNSAQLYHWLGVFIWPFFRIAGYAMVAPLLGQAAIPVKAKIAFSVLLSVIVGPLLPDLPKVTIMSLAGLGLIVEQLIIGIAMGLCMKMAFSTVQAAGEYIGMQMGIGFATQYSADTGANSVIISRLLDVLAVLMFLAIDGHLFMLQILVDTFTQLPIGRFEFNPEAWKMIAVYAKTIFSSGFLLALPLVTALLLMNLAMGILNRSAPQLTIFSVGFPLTLMVGLVLLMVMMKNLGPFMDHLFFDSMKFVQKLIESMHA</sequence>
<keyword evidence="11" id="KW-0969">Cilium</keyword>
<evidence type="ECO:0000256" key="9">
    <source>
        <dbReference type="NCBIfam" id="TIGR01400"/>
    </source>
</evidence>